<evidence type="ECO:0000313" key="3">
    <source>
        <dbReference type="EMBL" id="SIS98903.1"/>
    </source>
</evidence>
<proteinExistence type="predicted"/>
<evidence type="ECO:0000313" key="2">
    <source>
        <dbReference type="EMBL" id="PQA90462.1"/>
    </source>
</evidence>
<evidence type="ECO:0000256" key="1">
    <source>
        <dbReference type="SAM" id="Phobius"/>
    </source>
</evidence>
<gene>
    <name evidence="2" type="ORF">B0A70_14100</name>
    <name evidence="3" type="ORF">SAMN05421796_108102</name>
</gene>
<dbReference type="Proteomes" id="UP000186246">
    <property type="component" value="Unassembled WGS sequence"/>
</dbReference>
<dbReference type="STRING" id="551459.SAMN05421796_108102"/>
<evidence type="ECO:0000313" key="4">
    <source>
        <dbReference type="Proteomes" id="UP000186246"/>
    </source>
</evidence>
<dbReference type="InterPro" id="IPR049458">
    <property type="entry name" value="EpsG-like"/>
</dbReference>
<feature type="transmembrane region" description="Helical" evidence="1">
    <location>
        <begin position="6"/>
        <end position="26"/>
    </location>
</feature>
<dbReference type="Proteomes" id="UP000238314">
    <property type="component" value="Unassembled WGS sequence"/>
</dbReference>
<dbReference type="AlphaFoldDB" id="A0A1N7NKG5"/>
<reference evidence="3" key="2">
    <citation type="submission" date="2017-01" db="EMBL/GenBank/DDBJ databases">
        <authorList>
            <person name="Mah S.A."/>
            <person name="Swanson W.J."/>
            <person name="Moy G.W."/>
            <person name="Vacquier V.D."/>
        </authorList>
    </citation>
    <scope>NUCLEOTIDE SEQUENCE [LARGE SCALE GENOMIC DNA]</scope>
    <source>
        <strain evidence="3">DSM 21068</strain>
    </source>
</reference>
<dbReference type="EMBL" id="MUGO01000024">
    <property type="protein sequence ID" value="PQA90462.1"/>
    <property type="molecule type" value="Genomic_DNA"/>
</dbReference>
<name>A0A1N7NKG5_9FLAO</name>
<feature type="transmembrane region" description="Helical" evidence="1">
    <location>
        <begin position="124"/>
        <end position="141"/>
    </location>
</feature>
<protein>
    <submittedName>
        <fullName evidence="3">EpsG family protein</fullName>
    </submittedName>
</protein>
<keyword evidence="1" id="KW-1133">Transmembrane helix</keyword>
<feature type="transmembrane region" description="Helical" evidence="1">
    <location>
        <begin position="293"/>
        <end position="311"/>
    </location>
</feature>
<dbReference type="Pfam" id="PF14897">
    <property type="entry name" value="EpsG"/>
    <property type="match status" value="1"/>
</dbReference>
<sequence length="363" mass="42311">MEEFKLKFYAVYVIFAVMAIIFSMYVDIKKKHYNAISTALSVVLFIAISLLFGLRNEEVGTDTTMVKYQFEYYNKVDFGFQFFYDFLLVLVGRVTDNYHIFLLVLSFLFNGLIFSSVLILSKKIKFNVFLISFSFISFYFFENLGINIVRQGVSLAFFLLAISLYFKNPSKYKNWIIPLVLGIGFHITTAVILLLFGLIVFFKKIKITYYYILYFLVLMISALGGSILSLGFFLNFFFLIDSQKAEYYINNSNNEDYAVGFKTQFAIFNTIFLGIFSFINAKILKYGNESYQILLKYYMAMSVVFFLMFQIPFSDRWGMMSWIVIPFLLAPLFSINKTAKYSMGTLAFLIFIFVFFSIYNSVS</sequence>
<keyword evidence="1" id="KW-0472">Membrane</keyword>
<reference evidence="2 5" key="1">
    <citation type="submission" date="2016-11" db="EMBL/GenBank/DDBJ databases">
        <title>Whole genomes of Flavobacteriaceae.</title>
        <authorList>
            <person name="Stine C."/>
            <person name="Li C."/>
            <person name="Tadesse D."/>
        </authorList>
    </citation>
    <scope>NUCLEOTIDE SEQUENCE [LARGE SCALE GENOMIC DNA]</scope>
    <source>
        <strain evidence="2 5">DSM 21068</strain>
    </source>
</reference>
<feature type="transmembrane region" description="Helical" evidence="1">
    <location>
        <begin position="33"/>
        <end position="52"/>
    </location>
</feature>
<feature type="transmembrane region" description="Helical" evidence="1">
    <location>
        <begin position="317"/>
        <end position="334"/>
    </location>
</feature>
<keyword evidence="1" id="KW-0812">Transmembrane</keyword>
<reference evidence="4" key="3">
    <citation type="submission" date="2017-01" db="EMBL/GenBank/DDBJ databases">
        <authorList>
            <person name="Varghese N."/>
            <person name="Submissions S."/>
        </authorList>
    </citation>
    <scope>NUCLEOTIDE SEQUENCE [LARGE SCALE GENOMIC DNA]</scope>
    <source>
        <strain evidence="4">DSM 21068</strain>
    </source>
</reference>
<evidence type="ECO:0000313" key="5">
    <source>
        <dbReference type="Proteomes" id="UP000238314"/>
    </source>
</evidence>
<organism evidence="3 4">
    <name type="scientific">Chryseobacterium piscicola</name>
    <dbReference type="NCBI Taxonomy" id="551459"/>
    <lineage>
        <taxon>Bacteria</taxon>
        <taxon>Pseudomonadati</taxon>
        <taxon>Bacteroidota</taxon>
        <taxon>Flavobacteriia</taxon>
        <taxon>Flavobacteriales</taxon>
        <taxon>Weeksellaceae</taxon>
        <taxon>Chryseobacterium group</taxon>
        <taxon>Chryseobacterium</taxon>
    </lineage>
</organism>
<feature type="transmembrane region" description="Helical" evidence="1">
    <location>
        <begin position="209"/>
        <end position="239"/>
    </location>
</feature>
<feature type="transmembrane region" description="Helical" evidence="1">
    <location>
        <begin position="259"/>
        <end position="281"/>
    </location>
</feature>
<feature type="transmembrane region" description="Helical" evidence="1">
    <location>
        <begin position="341"/>
        <end position="359"/>
    </location>
</feature>
<feature type="transmembrane region" description="Helical" evidence="1">
    <location>
        <begin position="98"/>
        <end position="118"/>
    </location>
</feature>
<accession>A0A1N7NKG5</accession>
<keyword evidence="5" id="KW-1185">Reference proteome</keyword>
<dbReference type="EMBL" id="FTOJ01000008">
    <property type="protein sequence ID" value="SIS98903.1"/>
    <property type="molecule type" value="Genomic_DNA"/>
</dbReference>
<dbReference type="OrthoDB" id="6683294at2"/>
<feature type="transmembrane region" description="Helical" evidence="1">
    <location>
        <begin position="178"/>
        <end position="202"/>
    </location>
</feature>
<dbReference type="RefSeq" id="WP_076452318.1">
    <property type="nucleotide sequence ID" value="NZ_FTOJ01000008.1"/>
</dbReference>